<dbReference type="RefSeq" id="WP_006948022.1">
    <property type="nucleotide sequence ID" value="NZ_BAJI01000017.1"/>
</dbReference>
<keyword evidence="2" id="KW-1185">Reference proteome</keyword>
<dbReference type="Gene3D" id="3.90.1720.10">
    <property type="entry name" value="endopeptidase domain like (from Nostoc punctiforme)"/>
    <property type="match status" value="1"/>
</dbReference>
<protein>
    <submittedName>
        <fullName evidence="1">Uncharacterized protein</fullName>
    </submittedName>
</protein>
<organism evidence="1 2">
    <name type="scientific">Hoylesella marshii DSM 16973 = JCM 13450</name>
    <dbReference type="NCBI Taxonomy" id="862515"/>
    <lineage>
        <taxon>Bacteria</taxon>
        <taxon>Pseudomonadati</taxon>
        <taxon>Bacteroidota</taxon>
        <taxon>Bacteroidia</taxon>
        <taxon>Bacteroidales</taxon>
        <taxon>Prevotellaceae</taxon>
        <taxon>Hoylesella</taxon>
    </lineage>
</organism>
<dbReference type="BioCyc" id="PMAR862515-HMP:GMOO-313-MONOMER"/>
<gene>
    <name evidence="1" type="ORF">HMPREF0658_0303</name>
</gene>
<dbReference type="Gene3D" id="3.10.450.50">
    <property type="match status" value="1"/>
</dbReference>
<dbReference type="EMBL" id="AEEI01000012">
    <property type="protein sequence ID" value="EFM02745.1"/>
    <property type="molecule type" value="Genomic_DNA"/>
</dbReference>
<reference evidence="1" key="1">
    <citation type="submission" date="2010-07" db="EMBL/GenBank/DDBJ databases">
        <authorList>
            <person name="Muzny D."/>
            <person name="Qin X."/>
            <person name="Deng J."/>
            <person name="Jiang H."/>
            <person name="Liu Y."/>
            <person name="Qu J."/>
            <person name="Song X.-Z."/>
            <person name="Zhang L."/>
            <person name="Thornton R."/>
            <person name="Coyle M."/>
            <person name="Francisco L."/>
            <person name="Jackson L."/>
            <person name="Javaid M."/>
            <person name="Korchina V."/>
            <person name="Kovar C."/>
            <person name="Mata R."/>
            <person name="Mathew T."/>
            <person name="Ngo R."/>
            <person name="Nguyen L."/>
            <person name="Nguyen N."/>
            <person name="Okwuonu G."/>
            <person name="Ongeri F."/>
            <person name="Pham C."/>
            <person name="Simmons D."/>
            <person name="Wilczek-Boney K."/>
            <person name="Hale W."/>
            <person name="Jakkamsetti A."/>
            <person name="Pham P."/>
            <person name="Ruth R."/>
            <person name="San Lucas F."/>
            <person name="Warren J."/>
            <person name="Zhang J."/>
            <person name="Zhao Z."/>
            <person name="Zhou C."/>
            <person name="Zhu D."/>
            <person name="Lee S."/>
            <person name="Bess C."/>
            <person name="Blankenburg K."/>
            <person name="Forbes L."/>
            <person name="Fu Q."/>
            <person name="Gubbala S."/>
            <person name="Hirani K."/>
            <person name="Jayaseelan J.C."/>
            <person name="Lara F."/>
            <person name="Munidasa M."/>
            <person name="Palculict T."/>
            <person name="Patil S."/>
            <person name="Pu L.-L."/>
            <person name="Saada N."/>
            <person name="Tang L."/>
            <person name="Weissenberger G."/>
            <person name="Zhu Y."/>
            <person name="Hemphill L."/>
            <person name="Shang Y."/>
            <person name="Youmans B."/>
            <person name="Ayvaz T."/>
            <person name="Ross M."/>
            <person name="Santibanez J."/>
            <person name="Aqrawi P."/>
            <person name="Gross S."/>
            <person name="Joshi V."/>
            <person name="Fowler G."/>
            <person name="Nazareth L."/>
            <person name="Reid J."/>
            <person name="Worley K."/>
            <person name="Petrosino J."/>
            <person name="Highlander S."/>
            <person name="Gibbs R."/>
        </authorList>
    </citation>
    <scope>NUCLEOTIDE SEQUENCE [LARGE SCALE GENOMIC DNA]</scope>
    <source>
        <strain evidence="1">DSM 16973</strain>
    </source>
</reference>
<name>E0NQ52_9BACT</name>
<sequence length="228" mass="26916">MKKWGFLEQSKLDYFPMMGDIRVFQNYPGGSVHGHIDMYNGAKWVSDYIEKQIGQIHNTNEMLILKYFDGDIMRRKCLLMVFTLNIFMCYNISAQNAPLKAKLKEFYLRYNATYHEKDDNRMYAMQDSLVHEYCTESFYSAYLAEIKENGRGWEEFIALVSSDDINIIKKTFKVRRIANRQYVVEYQILDSDINHKVIKELVSINLVISLVKGKYKICKVISYNVTRL</sequence>
<evidence type="ECO:0000313" key="1">
    <source>
        <dbReference type="EMBL" id="EFM02745.1"/>
    </source>
</evidence>
<dbReference type="OrthoDB" id="1100874at2"/>
<dbReference type="AlphaFoldDB" id="E0NQ52"/>
<comment type="caution">
    <text evidence="1">The sequence shown here is derived from an EMBL/GenBank/DDBJ whole genome shotgun (WGS) entry which is preliminary data.</text>
</comment>
<dbReference type="STRING" id="862515.HMPREF0658_0303"/>
<accession>E0NQ52</accession>
<dbReference type="HOGENOM" id="CLU_1213936_0_0_10"/>
<dbReference type="Proteomes" id="UP000004394">
    <property type="component" value="Unassembled WGS sequence"/>
</dbReference>
<evidence type="ECO:0000313" key="2">
    <source>
        <dbReference type="Proteomes" id="UP000004394"/>
    </source>
</evidence>
<proteinExistence type="predicted"/>